<sequence>MLMSLLLLCFIVQGALTVSSLSEKKNKEFSHSIQCAICELGSKSSAKGKAPTANSLESPSAEKAVNVAVAAFISGKRESSELGKNSEKSWLHGRSECDAKINSTTSCVSPDFLKILPEAEMVGPAFSELVAVGSGAS</sequence>
<comment type="caution">
    <text evidence="2">The sequence shown here is derived from an EMBL/GenBank/DDBJ whole genome shotgun (WGS) entry which is preliminary data.</text>
</comment>
<evidence type="ECO:0000256" key="1">
    <source>
        <dbReference type="SAM" id="SignalP"/>
    </source>
</evidence>
<keyword evidence="3" id="KW-1185">Reference proteome</keyword>
<dbReference type="EMBL" id="JAVFWL010000004">
    <property type="protein sequence ID" value="KAK6751037.1"/>
    <property type="molecule type" value="Genomic_DNA"/>
</dbReference>
<evidence type="ECO:0000313" key="2">
    <source>
        <dbReference type="EMBL" id="KAK6751037.1"/>
    </source>
</evidence>
<dbReference type="Proteomes" id="UP001303046">
    <property type="component" value="Unassembled WGS sequence"/>
</dbReference>
<proteinExistence type="predicted"/>
<keyword evidence="1" id="KW-0732">Signal</keyword>
<feature type="chain" id="PRO_5045908464" evidence="1">
    <location>
        <begin position="18"/>
        <end position="137"/>
    </location>
</feature>
<reference evidence="2 3" key="1">
    <citation type="submission" date="2023-08" db="EMBL/GenBank/DDBJ databases">
        <title>A Necator americanus chromosomal reference genome.</title>
        <authorList>
            <person name="Ilik V."/>
            <person name="Petrzelkova K.J."/>
            <person name="Pardy F."/>
            <person name="Fuh T."/>
            <person name="Niatou-Singa F.S."/>
            <person name="Gouil Q."/>
            <person name="Baker L."/>
            <person name="Ritchie M.E."/>
            <person name="Jex A.R."/>
            <person name="Gazzola D."/>
            <person name="Li H."/>
            <person name="Toshio Fujiwara R."/>
            <person name="Zhan B."/>
            <person name="Aroian R.V."/>
            <person name="Pafco B."/>
            <person name="Schwarz E.M."/>
        </authorList>
    </citation>
    <scope>NUCLEOTIDE SEQUENCE [LARGE SCALE GENOMIC DNA]</scope>
    <source>
        <strain evidence="2 3">Aroian</strain>
        <tissue evidence="2">Whole animal</tissue>
    </source>
</reference>
<name>A0ABR1DKQ4_NECAM</name>
<gene>
    <name evidence="2" type="primary">Necator_chrIV.g16091</name>
    <name evidence="2" type="ORF">RB195_002795</name>
</gene>
<accession>A0ABR1DKQ4</accession>
<organism evidence="2 3">
    <name type="scientific">Necator americanus</name>
    <name type="common">Human hookworm</name>
    <dbReference type="NCBI Taxonomy" id="51031"/>
    <lineage>
        <taxon>Eukaryota</taxon>
        <taxon>Metazoa</taxon>
        <taxon>Ecdysozoa</taxon>
        <taxon>Nematoda</taxon>
        <taxon>Chromadorea</taxon>
        <taxon>Rhabditida</taxon>
        <taxon>Rhabditina</taxon>
        <taxon>Rhabditomorpha</taxon>
        <taxon>Strongyloidea</taxon>
        <taxon>Ancylostomatidae</taxon>
        <taxon>Bunostominae</taxon>
        <taxon>Necator</taxon>
    </lineage>
</organism>
<protein>
    <submittedName>
        <fullName evidence="2">Uncharacterized protein</fullName>
    </submittedName>
</protein>
<feature type="signal peptide" evidence="1">
    <location>
        <begin position="1"/>
        <end position="17"/>
    </location>
</feature>
<evidence type="ECO:0000313" key="3">
    <source>
        <dbReference type="Proteomes" id="UP001303046"/>
    </source>
</evidence>